<keyword evidence="2" id="KW-1185">Reference proteome</keyword>
<dbReference type="KEGG" id="muc:MuYL_1007"/>
<dbReference type="Proteomes" id="UP000215002">
    <property type="component" value="Chromosome"/>
</dbReference>
<organism evidence="1 2">
    <name type="scientific">Mucilaginibacter xinganensis</name>
    <dbReference type="NCBI Taxonomy" id="1234841"/>
    <lineage>
        <taxon>Bacteria</taxon>
        <taxon>Pseudomonadati</taxon>
        <taxon>Bacteroidota</taxon>
        <taxon>Sphingobacteriia</taxon>
        <taxon>Sphingobacteriales</taxon>
        <taxon>Sphingobacteriaceae</taxon>
        <taxon>Mucilaginibacter</taxon>
    </lineage>
</organism>
<gene>
    <name evidence="1" type="ORF">MuYL_1007</name>
</gene>
<protein>
    <submittedName>
        <fullName evidence="1">Uncharacterized protein</fullName>
    </submittedName>
</protein>
<name>A0A223NST6_9SPHI</name>
<proteinExistence type="predicted"/>
<dbReference type="AlphaFoldDB" id="A0A223NST6"/>
<evidence type="ECO:0000313" key="1">
    <source>
        <dbReference type="EMBL" id="ASU32907.1"/>
    </source>
</evidence>
<reference evidence="1 2" key="1">
    <citation type="submission" date="2017-08" db="EMBL/GenBank/DDBJ databases">
        <title>Complete genome sequence of Mucilaginibacter sp. strain BJC16-A31.</title>
        <authorList>
            <consortium name="Henan University of Science and Technology"/>
            <person name="You X."/>
        </authorList>
    </citation>
    <scope>NUCLEOTIDE SEQUENCE [LARGE SCALE GENOMIC DNA]</scope>
    <source>
        <strain evidence="1 2">BJC16-A31</strain>
    </source>
</reference>
<sequence>MDKKEFLLQQIGKFLSGDQLPFTMAANSGASSGYWCRFLVLNDHLVYKRLTIILKKQIKCPIMVLLFAFV</sequence>
<dbReference type="EMBL" id="CP022743">
    <property type="protein sequence ID" value="ASU32907.1"/>
    <property type="molecule type" value="Genomic_DNA"/>
</dbReference>
<accession>A0A223NST6</accession>
<evidence type="ECO:0000313" key="2">
    <source>
        <dbReference type="Proteomes" id="UP000215002"/>
    </source>
</evidence>
<dbReference type="RefSeq" id="WP_094569440.1">
    <property type="nucleotide sequence ID" value="NZ_CP022743.1"/>
</dbReference>